<evidence type="ECO:0000313" key="3">
    <source>
        <dbReference type="Proteomes" id="UP000463883"/>
    </source>
</evidence>
<dbReference type="SUPFAM" id="SSF55136">
    <property type="entry name" value="Probable bacterial effector-binding domain"/>
    <property type="match status" value="1"/>
</dbReference>
<dbReference type="InterPro" id="IPR011256">
    <property type="entry name" value="Reg_factor_effector_dom_sf"/>
</dbReference>
<reference evidence="2 3" key="1">
    <citation type="submission" date="2020-01" db="EMBL/GenBank/DDBJ databases">
        <title>Genomic analysis of Aminipila sp. CBA3637.</title>
        <authorList>
            <person name="Kim Y.B."/>
            <person name="Roh S.W."/>
        </authorList>
    </citation>
    <scope>NUCLEOTIDE SEQUENCE [LARGE SCALE GENOMIC DNA]</scope>
    <source>
        <strain evidence="2 3">CBA3637</strain>
    </source>
</reference>
<feature type="domain" description="GyrI-like small molecule binding" evidence="1">
    <location>
        <begin position="18"/>
        <end position="205"/>
    </location>
</feature>
<keyword evidence="3" id="KW-1185">Reference proteome</keyword>
<dbReference type="InterPro" id="IPR029442">
    <property type="entry name" value="GyrI-like"/>
</dbReference>
<dbReference type="InterPro" id="IPR008319">
    <property type="entry name" value="GyrI-like_CCH_Lin2189-like"/>
</dbReference>
<dbReference type="PIRSF" id="PIRSF031644">
    <property type="entry name" value="UCP031644"/>
    <property type="match status" value="1"/>
</dbReference>
<gene>
    <name evidence="2" type="ORF">Ami3637_14935</name>
</gene>
<evidence type="ECO:0000259" key="1">
    <source>
        <dbReference type="Pfam" id="PF06445"/>
    </source>
</evidence>
<dbReference type="KEGG" id="amic:Ami3637_14935"/>
<dbReference type="Pfam" id="PF06445">
    <property type="entry name" value="GyrI-like"/>
    <property type="match status" value="1"/>
</dbReference>
<dbReference type="Gene3D" id="3.20.80.10">
    <property type="entry name" value="Regulatory factor, effector binding domain"/>
    <property type="match status" value="1"/>
</dbReference>
<name>A0A6P1MFM5_9FIRM</name>
<dbReference type="Proteomes" id="UP000463883">
    <property type="component" value="Chromosome"/>
</dbReference>
<dbReference type="RefSeq" id="WP_162363265.1">
    <property type="nucleotide sequence ID" value="NZ_CP047591.1"/>
</dbReference>
<proteinExistence type="predicted"/>
<protein>
    <submittedName>
        <fullName evidence="2">Transcriptional regulator</fullName>
    </submittedName>
</protein>
<organism evidence="2 3">
    <name type="scientific">Aminipila terrae</name>
    <dbReference type="NCBI Taxonomy" id="2697030"/>
    <lineage>
        <taxon>Bacteria</taxon>
        <taxon>Bacillati</taxon>
        <taxon>Bacillota</taxon>
        <taxon>Clostridia</taxon>
        <taxon>Peptostreptococcales</taxon>
        <taxon>Anaerovoracaceae</taxon>
        <taxon>Aminipila</taxon>
    </lineage>
</organism>
<sequence length="221" mass="26068">MSFDYKKEYKEFYMPSKKPTIVTIPKMNFIAVRGKGNPNDENGEYRQAIGLLYGIAFTIKMSYKGNHKIEGYFEYVVPPLEGFWWQDGVQGVDYTRKDTFNWISVIRLPDFVSKEDFEWAIKEAENKKKTNFSKVEFFTYDEGLCVQCMHIGSYDHEPATIQAMNEYALENDYEIDISQKRLHHEIYLSDPRKFDINKLRTVLRHPIKKKNDCLSEKGKPI</sequence>
<evidence type="ECO:0000313" key="2">
    <source>
        <dbReference type="EMBL" id="QHI73500.1"/>
    </source>
</evidence>
<dbReference type="EMBL" id="CP047591">
    <property type="protein sequence ID" value="QHI73500.1"/>
    <property type="molecule type" value="Genomic_DNA"/>
</dbReference>
<accession>A0A6P1MFM5</accession>
<dbReference type="AlphaFoldDB" id="A0A6P1MFM5"/>